<reference evidence="1 2" key="1">
    <citation type="submission" date="2024-09" db="EMBL/GenBank/DDBJ databases">
        <title>Genome sequencing and assembly of Phytophthora oleae, isolate VK10A, causative agent of rot of olive drupes.</title>
        <authorList>
            <person name="Conti Taguali S."/>
            <person name="Riolo M."/>
            <person name="La Spada F."/>
            <person name="Cacciola S.O."/>
            <person name="Dionisio G."/>
        </authorList>
    </citation>
    <scope>NUCLEOTIDE SEQUENCE [LARGE SCALE GENOMIC DNA]</scope>
    <source>
        <strain evidence="1 2">VK10A</strain>
    </source>
</reference>
<gene>
    <name evidence="1" type="ORF">V7S43_012010</name>
</gene>
<comment type="caution">
    <text evidence="1">The sequence shown here is derived from an EMBL/GenBank/DDBJ whole genome shotgun (WGS) entry which is preliminary data.</text>
</comment>
<organism evidence="1 2">
    <name type="scientific">Phytophthora oleae</name>
    <dbReference type="NCBI Taxonomy" id="2107226"/>
    <lineage>
        <taxon>Eukaryota</taxon>
        <taxon>Sar</taxon>
        <taxon>Stramenopiles</taxon>
        <taxon>Oomycota</taxon>
        <taxon>Peronosporomycetes</taxon>
        <taxon>Peronosporales</taxon>
        <taxon>Peronosporaceae</taxon>
        <taxon>Phytophthora</taxon>
    </lineage>
</organism>
<accession>A0ABD3FC58</accession>
<name>A0ABD3FC58_9STRA</name>
<dbReference type="Proteomes" id="UP001632037">
    <property type="component" value="Unassembled WGS sequence"/>
</dbReference>
<proteinExistence type="predicted"/>
<dbReference type="EMBL" id="JBIMZQ010000029">
    <property type="protein sequence ID" value="KAL3663070.1"/>
    <property type="molecule type" value="Genomic_DNA"/>
</dbReference>
<dbReference type="AlphaFoldDB" id="A0ABD3FC58"/>
<sequence length="99" mass="10725">MVQMDGTTSGAKRTERFSSPMKLLVPGAEGINFQAANHLGVQRPPGMTAETDGWSGSVNARLHLLFEVILVAAQFQNLSDEAQEATYDFKIGEFSSTGY</sequence>
<keyword evidence="2" id="KW-1185">Reference proteome</keyword>
<evidence type="ECO:0000313" key="2">
    <source>
        <dbReference type="Proteomes" id="UP001632037"/>
    </source>
</evidence>
<protein>
    <submittedName>
        <fullName evidence="1">Uncharacterized protein</fullName>
    </submittedName>
</protein>
<evidence type="ECO:0000313" key="1">
    <source>
        <dbReference type="EMBL" id="KAL3663070.1"/>
    </source>
</evidence>